<dbReference type="Pfam" id="PF00702">
    <property type="entry name" value="Hydrolase"/>
    <property type="match status" value="1"/>
</dbReference>
<dbReference type="PANTHER" id="PTHR46470">
    <property type="entry name" value="N-ACYLNEURAMINATE-9-PHOSPHATASE"/>
    <property type="match status" value="1"/>
</dbReference>
<accession>A0A1I4YB29</accession>
<dbReference type="OrthoDB" id="6196267at2"/>
<comment type="cofactor">
    <cofactor evidence="1">
        <name>Mg(2+)</name>
        <dbReference type="ChEBI" id="CHEBI:18420"/>
    </cofactor>
</comment>
<dbReference type="InterPro" id="IPR051400">
    <property type="entry name" value="HAD-like_hydrolase"/>
</dbReference>
<evidence type="ECO:0000256" key="2">
    <source>
        <dbReference type="ARBA" id="ARBA00022801"/>
    </source>
</evidence>
<dbReference type="RefSeq" id="WP_091192989.1">
    <property type="nucleotide sequence ID" value="NZ_FOVE01000007.1"/>
</dbReference>
<evidence type="ECO:0000313" key="5">
    <source>
        <dbReference type="Proteomes" id="UP000242869"/>
    </source>
</evidence>
<organism evidence="4 5">
    <name type="scientific">Formivibrio citricus</name>
    <dbReference type="NCBI Taxonomy" id="83765"/>
    <lineage>
        <taxon>Bacteria</taxon>
        <taxon>Pseudomonadati</taxon>
        <taxon>Pseudomonadota</taxon>
        <taxon>Betaproteobacteria</taxon>
        <taxon>Neisseriales</taxon>
        <taxon>Chitinibacteraceae</taxon>
        <taxon>Formivibrio</taxon>
    </lineage>
</organism>
<gene>
    <name evidence="4" type="ORF">SAMN05660284_01292</name>
</gene>
<dbReference type="STRING" id="83765.SAMN05660284_01292"/>
<sequence length="169" mass="18340">MAPDNTLIRAILFDWGDTLMHDDPAQPGPMAQWPTVSALPGAREALQWARAIGPVCIASGASESDSADIRAALARVNLDHCIDRIFCRRELGTNKTDPRFWAAICEALAMPAQQIVMIGDSYESDVLAAQAAGLHAVWFNWRGLPPRPCPTVAALRELPQIITGNLLKS</sequence>
<proteinExistence type="predicted"/>
<protein>
    <submittedName>
        <fullName evidence="4">Putative hydrolase of the HAD superfamily</fullName>
    </submittedName>
</protein>
<keyword evidence="3" id="KW-0460">Magnesium</keyword>
<dbReference type="Gene3D" id="3.40.50.1000">
    <property type="entry name" value="HAD superfamily/HAD-like"/>
    <property type="match status" value="1"/>
</dbReference>
<evidence type="ECO:0000256" key="3">
    <source>
        <dbReference type="ARBA" id="ARBA00022842"/>
    </source>
</evidence>
<evidence type="ECO:0000313" key="4">
    <source>
        <dbReference type="EMBL" id="SFN35218.1"/>
    </source>
</evidence>
<dbReference type="PANTHER" id="PTHR46470:SF4">
    <property type="entry name" value="5-AMINO-6-(5-PHOSPHO-D-RIBITYLAMINO)URACIL PHOSPHATASE YIGB"/>
    <property type="match status" value="1"/>
</dbReference>
<dbReference type="Proteomes" id="UP000242869">
    <property type="component" value="Unassembled WGS sequence"/>
</dbReference>
<reference evidence="5" key="1">
    <citation type="submission" date="2016-10" db="EMBL/GenBank/DDBJ databases">
        <authorList>
            <person name="Varghese N."/>
            <person name="Submissions S."/>
        </authorList>
    </citation>
    <scope>NUCLEOTIDE SEQUENCE [LARGE SCALE GENOMIC DNA]</scope>
    <source>
        <strain evidence="5">DSM 6150</strain>
    </source>
</reference>
<keyword evidence="5" id="KW-1185">Reference proteome</keyword>
<dbReference type="NCBIfam" id="TIGR01549">
    <property type="entry name" value="HAD-SF-IA-v1"/>
    <property type="match status" value="1"/>
</dbReference>
<dbReference type="EMBL" id="FOVE01000007">
    <property type="protein sequence ID" value="SFN35218.1"/>
    <property type="molecule type" value="Genomic_DNA"/>
</dbReference>
<dbReference type="GO" id="GO:0044281">
    <property type="term" value="P:small molecule metabolic process"/>
    <property type="evidence" value="ECO:0007669"/>
    <property type="project" value="UniProtKB-ARBA"/>
</dbReference>
<dbReference type="InterPro" id="IPR036412">
    <property type="entry name" value="HAD-like_sf"/>
</dbReference>
<dbReference type="InterPro" id="IPR023214">
    <property type="entry name" value="HAD_sf"/>
</dbReference>
<dbReference type="GO" id="GO:0016787">
    <property type="term" value="F:hydrolase activity"/>
    <property type="evidence" value="ECO:0007669"/>
    <property type="project" value="UniProtKB-KW"/>
</dbReference>
<dbReference type="AlphaFoldDB" id="A0A1I4YB29"/>
<name>A0A1I4YB29_9NEIS</name>
<keyword evidence="2 4" id="KW-0378">Hydrolase</keyword>
<dbReference type="CDD" id="cd01427">
    <property type="entry name" value="HAD_like"/>
    <property type="match status" value="1"/>
</dbReference>
<evidence type="ECO:0000256" key="1">
    <source>
        <dbReference type="ARBA" id="ARBA00001946"/>
    </source>
</evidence>
<dbReference type="SUPFAM" id="SSF56784">
    <property type="entry name" value="HAD-like"/>
    <property type="match status" value="1"/>
</dbReference>
<dbReference type="InterPro" id="IPR006439">
    <property type="entry name" value="HAD-SF_hydro_IA"/>
</dbReference>